<feature type="domain" description="WSC" evidence="8">
    <location>
        <begin position="45"/>
        <end position="145"/>
    </location>
</feature>
<dbReference type="EMBL" id="JAHFXS010000332">
    <property type="protein sequence ID" value="KAG9986142.1"/>
    <property type="molecule type" value="Genomic_DNA"/>
</dbReference>
<evidence type="ECO:0000256" key="5">
    <source>
        <dbReference type="ARBA" id="ARBA00023136"/>
    </source>
</evidence>
<sequence length="186" mass="18634">MLVSTIVSALSLFAVASAQSSATSTSAATSATHSVVASAAPGTNGYDYIGCYNETTGIAGTSGARALTGGKMETGDNTTVADCLQYCGQNSYQYAGLEYSKECWCGSYLSALSNKLSESNCSLACVGNDSELCGGYLTLSLYNLTSKKAGSDDSSSAKGAASSVSASSWTYLLGAGAMALTLGAAL</sequence>
<evidence type="ECO:0000259" key="8">
    <source>
        <dbReference type="PROSITE" id="PS51212"/>
    </source>
</evidence>
<dbReference type="InterPro" id="IPR002889">
    <property type="entry name" value="WSC_carb-bd"/>
</dbReference>
<dbReference type="PROSITE" id="PS51212">
    <property type="entry name" value="WSC"/>
    <property type="match status" value="1"/>
</dbReference>
<keyword evidence="2" id="KW-0812">Transmembrane</keyword>
<dbReference type="PANTHER" id="PTHR24269">
    <property type="entry name" value="KREMEN PROTEIN"/>
    <property type="match status" value="1"/>
</dbReference>
<evidence type="ECO:0000256" key="3">
    <source>
        <dbReference type="ARBA" id="ARBA00022729"/>
    </source>
</evidence>
<evidence type="ECO:0000256" key="4">
    <source>
        <dbReference type="ARBA" id="ARBA00022989"/>
    </source>
</evidence>
<evidence type="ECO:0000313" key="9">
    <source>
        <dbReference type="EMBL" id="KAG9986142.1"/>
    </source>
</evidence>
<feature type="signal peptide" evidence="7">
    <location>
        <begin position="1"/>
        <end position="18"/>
    </location>
</feature>
<dbReference type="GO" id="GO:0005886">
    <property type="term" value="C:plasma membrane"/>
    <property type="evidence" value="ECO:0007669"/>
    <property type="project" value="TreeGrafter"/>
</dbReference>
<dbReference type="Pfam" id="PF01822">
    <property type="entry name" value="WSC"/>
    <property type="match status" value="1"/>
</dbReference>
<name>A0A9P8FYE7_AURME</name>
<keyword evidence="6" id="KW-0325">Glycoprotein</keyword>
<reference evidence="9" key="2">
    <citation type="submission" date="2021-08" db="EMBL/GenBank/DDBJ databases">
        <authorList>
            <person name="Gostincar C."/>
            <person name="Sun X."/>
            <person name="Song Z."/>
            <person name="Gunde-Cimerman N."/>
        </authorList>
    </citation>
    <scope>NUCLEOTIDE SEQUENCE</scope>
    <source>
        <strain evidence="9">EXF-9298</strain>
    </source>
</reference>
<protein>
    <recommendedName>
        <fullName evidence="8">WSC domain-containing protein</fullName>
    </recommendedName>
</protein>
<dbReference type="PANTHER" id="PTHR24269:SF16">
    <property type="entry name" value="PROTEIN SLG1"/>
    <property type="match status" value="1"/>
</dbReference>
<evidence type="ECO:0000256" key="6">
    <source>
        <dbReference type="ARBA" id="ARBA00023180"/>
    </source>
</evidence>
<comment type="caution">
    <text evidence="9">The sequence shown here is derived from an EMBL/GenBank/DDBJ whole genome shotgun (WGS) entry which is preliminary data.</text>
</comment>
<evidence type="ECO:0000313" key="10">
    <source>
        <dbReference type="Proteomes" id="UP000729357"/>
    </source>
</evidence>
<keyword evidence="5" id="KW-0472">Membrane</keyword>
<feature type="chain" id="PRO_5040456633" description="WSC domain-containing protein" evidence="7">
    <location>
        <begin position="19"/>
        <end position="186"/>
    </location>
</feature>
<keyword evidence="4" id="KW-1133">Transmembrane helix</keyword>
<dbReference type="Proteomes" id="UP000729357">
    <property type="component" value="Unassembled WGS sequence"/>
</dbReference>
<dbReference type="InterPro" id="IPR051836">
    <property type="entry name" value="Kremen_rcpt"/>
</dbReference>
<dbReference type="SMART" id="SM00321">
    <property type="entry name" value="WSC"/>
    <property type="match status" value="1"/>
</dbReference>
<organism evidence="9 10">
    <name type="scientific">Aureobasidium melanogenum</name>
    <name type="common">Aureobasidium pullulans var. melanogenum</name>
    <dbReference type="NCBI Taxonomy" id="46634"/>
    <lineage>
        <taxon>Eukaryota</taxon>
        <taxon>Fungi</taxon>
        <taxon>Dikarya</taxon>
        <taxon>Ascomycota</taxon>
        <taxon>Pezizomycotina</taxon>
        <taxon>Dothideomycetes</taxon>
        <taxon>Dothideomycetidae</taxon>
        <taxon>Dothideales</taxon>
        <taxon>Saccotheciaceae</taxon>
        <taxon>Aureobasidium</taxon>
    </lineage>
</organism>
<feature type="non-terminal residue" evidence="9">
    <location>
        <position position="1"/>
    </location>
</feature>
<evidence type="ECO:0000256" key="1">
    <source>
        <dbReference type="ARBA" id="ARBA00004167"/>
    </source>
</evidence>
<gene>
    <name evidence="9" type="ORF">KCU98_g4238</name>
</gene>
<evidence type="ECO:0000256" key="7">
    <source>
        <dbReference type="SAM" id="SignalP"/>
    </source>
</evidence>
<keyword evidence="3 7" id="KW-0732">Signal</keyword>
<keyword evidence="10" id="KW-1185">Reference proteome</keyword>
<accession>A0A9P8FYE7</accession>
<evidence type="ECO:0000256" key="2">
    <source>
        <dbReference type="ARBA" id="ARBA00022692"/>
    </source>
</evidence>
<reference evidence="9" key="1">
    <citation type="journal article" date="2021" name="J Fungi (Basel)">
        <title>Virulence traits and population genomics of the black yeast Aureobasidium melanogenum.</title>
        <authorList>
            <person name="Cernosa A."/>
            <person name="Sun X."/>
            <person name="Gostincar C."/>
            <person name="Fang C."/>
            <person name="Gunde-Cimerman N."/>
            <person name="Song Z."/>
        </authorList>
    </citation>
    <scope>NUCLEOTIDE SEQUENCE</scope>
    <source>
        <strain evidence="9">EXF-9298</strain>
    </source>
</reference>
<comment type="subcellular location">
    <subcellularLocation>
        <location evidence="1">Membrane</location>
        <topology evidence="1">Single-pass membrane protein</topology>
    </subcellularLocation>
</comment>
<dbReference type="AlphaFoldDB" id="A0A9P8FYE7"/>
<proteinExistence type="predicted"/>